<proteinExistence type="predicted"/>
<reference evidence="2" key="1">
    <citation type="submission" date="2020-06" db="EMBL/GenBank/DDBJ databases">
        <authorList>
            <person name="Ji K."/>
            <person name="Li J."/>
        </authorList>
    </citation>
    <scope>NUCLEOTIDE SEQUENCE</scope>
    <source>
        <strain evidence="2">JKM2019</strain>
        <tissue evidence="2">Whole body</tissue>
    </source>
</reference>
<evidence type="ECO:0000313" key="2">
    <source>
        <dbReference type="EMBL" id="KAH7643979.1"/>
    </source>
</evidence>
<accession>A0A9D4P413</accession>
<dbReference type="AlphaFoldDB" id="A0A9D4P413"/>
<reference evidence="2" key="2">
    <citation type="journal article" date="2021" name="World Allergy Organ. J.">
        <title>Chromosome-level assembly of Dermatophagoides farinae genome and transcriptome reveals two novel allergens Der f 37 and Der f 39.</title>
        <authorList>
            <person name="Chen J."/>
            <person name="Cai Z."/>
            <person name="Fan D."/>
            <person name="Hu J."/>
            <person name="Hou Y."/>
            <person name="He Y."/>
            <person name="Zhang Z."/>
            <person name="Zhao Z."/>
            <person name="Gao P."/>
            <person name="Hu W."/>
            <person name="Sun J."/>
            <person name="Li J."/>
            <person name="Ji K."/>
        </authorList>
    </citation>
    <scope>NUCLEOTIDE SEQUENCE</scope>
    <source>
        <strain evidence="2">JKM2019</strain>
    </source>
</reference>
<feature type="region of interest" description="Disordered" evidence="1">
    <location>
        <begin position="26"/>
        <end position="45"/>
    </location>
</feature>
<sequence length="143" mass="16816">MNQNGTMNDIMNEFIEYDEKVKSQSISSNFGSNEKSEKAKSAKEKKKFKNGFKCSFCHKIGRKVEDCWENKKQKSTIIDQIKWNNTVNLNKVLRYEFDCDKDEFMLIDKCQYLGNNEIFLELKKSSVSKNLVTLNLVRLLKYC</sequence>
<evidence type="ECO:0000256" key="1">
    <source>
        <dbReference type="SAM" id="MobiDB-lite"/>
    </source>
</evidence>
<protein>
    <submittedName>
        <fullName evidence="2">Uncharacterized protein</fullName>
    </submittedName>
</protein>
<dbReference type="EMBL" id="SDOV01000002">
    <property type="protein sequence ID" value="KAH7643979.1"/>
    <property type="molecule type" value="Genomic_DNA"/>
</dbReference>
<name>A0A9D4P413_DERFA</name>
<gene>
    <name evidence="2" type="ORF">HUG17_6341</name>
</gene>
<comment type="caution">
    <text evidence="2">The sequence shown here is derived from an EMBL/GenBank/DDBJ whole genome shotgun (WGS) entry which is preliminary data.</text>
</comment>
<organism evidence="2">
    <name type="scientific">Dermatophagoides farinae</name>
    <name type="common">American house dust mite</name>
    <dbReference type="NCBI Taxonomy" id="6954"/>
    <lineage>
        <taxon>Eukaryota</taxon>
        <taxon>Metazoa</taxon>
        <taxon>Ecdysozoa</taxon>
        <taxon>Arthropoda</taxon>
        <taxon>Chelicerata</taxon>
        <taxon>Arachnida</taxon>
        <taxon>Acari</taxon>
        <taxon>Acariformes</taxon>
        <taxon>Sarcoptiformes</taxon>
        <taxon>Astigmata</taxon>
        <taxon>Psoroptidia</taxon>
        <taxon>Analgoidea</taxon>
        <taxon>Pyroglyphidae</taxon>
        <taxon>Dermatophagoidinae</taxon>
        <taxon>Dermatophagoides</taxon>
    </lineage>
</organism>
<dbReference type="Proteomes" id="UP000828236">
    <property type="component" value="Unassembled WGS sequence"/>
</dbReference>